<feature type="region of interest" description="Disordered" evidence="1">
    <location>
        <begin position="1"/>
        <end position="27"/>
    </location>
</feature>
<dbReference type="AlphaFoldDB" id="A0A699Q9J7"/>
<evidence type="ECO:0000256" key="1">
    <source>
        <dbReference type="SAM" id="MobiDB-lite"/>
    </source>
</evidence>
<feature type="compositionally biased region" description="Low complexity" evidence="1">
    <location>
        <begin position="56"/>
        <end position="75"/>
    </location>
</feature>
<feature type="compositionally biased region" description="Basic residues" evidence="1">
    <location>
        <begin position="1"/>
        <end position="12"/>
    </location>
</feature>
<protein>
    <submittedName>
        <fullName evidence="2">Zinc finger, CCHC-type, retrotransposon Gag domain protein</fullName>
    </submittedName>
</protein>
<evidence type="ECO:0000313" key="2">
    <source>
        <dbReference type="EMBL" id="GFC63890.1"/>
    </source>
</evidence>
<feature type="non-terminal residue" evidence="2">
    <location>
        <position position="1"/>
    </location>
</feature>
<dbReference type="EMBL" id="BKCJ010999971">
    <property type="protein sequence ID" value="GFC63890.1"/>
    <property type="molecule type" value="Genomic_DNA"/>
</dbReference>
<name>A0A699Q9J7_TANCI</name>
<organism evidence="2">
    <name type="scientific">Tanacetum cinerariifolium</name>
    <name type="common">Dalmatian daisy</name>
    <name type="synonym">Chrysanthemum cinerariifolium</name>
    <dbReference type="NCBI Taxonomy" id="118510"/>
    <lineage>
        <taxon>Eukaryota</taxon>
        <taxon>Viridiplantae</taxon>
        <taxon>Streptophyta</taxon>
        <taxon>Embryophyta</taxon>
        <taxon>Tracheophyta</taxon>
        <taxon>Spermatophyta</taxon>
        <taxon>Magnoliopsida</taxon>
        <taxon>eudicotyledons</taxon>
        <taxon>Gunneridae</taxon>
        <taxon>Pentapetalae</taxon>
        <taxon>asterids</taxon>
        <taxon>campanulids</taxon>
        <taxon>Asterales</taxon>
        <taxon>Asteraceae</taxon>
        <taxon>Asteroideae</taxon>
        <taxon>Anthemideae</taxon>
        <taxon>Anthemidinae</taxon>
        <taxon>Tanacetum</taxon>
    </lineage>
</organism>
<reference evidence="2" key="1">
    <citation type="journal article" date="2019" name="Sci. Rep.">
        <title>Draft genome of Tanacetum cinerariifolium, the natural source of mosquito coil.</title>
        <authorList>
            <person name="Yamashiro T."/>
            <person name="Shiraishi A."/>
            <person name="Satake H."/>
            <person name="Nakayama K."/>
        </authorList>
    </citation>
    <scope>NUCLEOTIDE SEQUENCE</scope>
</reference>
<gene>
    <name evidence="2" type="ORF">Tci_835860</name>
</gene>
<feature type="region of interest" description="Disordered" evidence="1">
    <location>
        <begin position="54"/>
        <end position="80"/>
    </location>
</feature>
<proteinExistence type="predicted"/>
<comment type="caution">
    <text evidence="2">The sequence shown here is derived from an EMBL/GenBank/DDBJ whole genome shotgun (WGS) entry which is preliminary data.</text>
</comment>
<feature type="non-terminal residue" evidence="2">
    <location>
        <position position="140"/>
    </location>
</feature>
<accession>A0A699Q9J7</accession>
<sequence length="140" mass="15618">MPPKKRTSRRSNRSNSNENAGVRDPATLNAVNQALTTDVAQRLPQALTEALQAYHNGAENNNNNSNNTENGPNNNQPSFQLLLERFQKQKPNSFGGAPTPIDAENWIAHLEKIFEVLECIENQQVHLVVYMLEPQALTEA</sequence>